<evidence type="ECO:0000256" key="2">
    <source>
        <dbReference type="ARBA" id="ARBA00022679"/>
    </source>
</evidence>
<dbReference type="SMART" id="SM00563">
    <property type="entry name" value="PlsC"/>
    <property type="match status" value="1"/>
</dbReference>
<organism evidence="6 7">
    <name type="scientific">Paramicrosporidium saccamoebae</name>
    <dbReference type="NCBI Taxonomy" id="1246581"/>
    <lineage>
        <taxon>Eukaryota</taxon>
        <taxon>Fungi</taxon>
        <taxon>Fungi incertae sedis</taxon>
        <taxon>Cryptomycota</taxon>
        <taxon>Cryptomycota incertae sedis</taxon>
        <taxon>Paramicrosporidium</taxon>
    </lineage>
</organism>
<dbReference type="OrthoDB" id="189226at2759"/>
<dbReference type="Pfam" id="PF01553">
    <property type="entry name" value="Acyltransferase"/>
    <property type="match status" value="1"/>
</dbReference>
<protein>
    <recommendedName>
        <fullName evidence="5">Phospholipid/glycerol acyltransferase domain-containing protein</fullName>
    </recommendedName>
</protein>
<dbReference type="Pfam" id="PF16076">
    <property type="entry name" value="Acyltransf_C"/>
    <property type="match status" value="1"/>
</dbReference>
<keyword evidence="4" id="KW-0472">Membrane</keyword>
<feature type="transmembrane region" description="Helical" evidence="4">
    <location>
        <begin position="31"/>
        <end position="54"/>
    </location>
</feature>
<evidence type="ECO:0000313" key="6">
    <source>
        <dbReference type="EMBL" id="PJF19842.1"/>
    </source>
</evidence>
<accession>A0A2H9TQ34</accession>
<dbReference type="Proteomes" id="UP000240830">
    <property type="component" value="Unassembled WGS sequence"/>
</dbReference>
<evidence type="ECO:0000259" key="5">
    <source>
        <dbReference type="SMART" id="SM00563"/>
    </source>
</evidence>
<evidence type="ECO:0000256" key="1">
    <source>
        <dbReference type="ARBA" id="ARBA00008655"/>
    </source>
</evidence>
<dbReference type="InterPro" id="IPR032098">
    <property type="entry name" value="Acyltransf_C"/>
</dbReference>
<dbReference type="GO" id="GO:0012505">
    <property type="term" value="C:endomembrane system"/>
    <property type="evidence" value="ECO:0007669"/>
    <property type="project" value="TreeGrafter"/>
</dbReference>
<feature type="domain" description="Phospholipid/glycerol acyltransferase" evidence="5">
    <location>
        <begin position="106"/>
        <end position="228"/>
    </location>
</feature>
<sequence>MSRTEGKHAAVVSIEGRRDVKPTSSRVGRTLRITGVTVALVTVGFAVNLLQILASPVALISRRLAHSLNSYVTWFGWTLCQYFVEDQDNVKLTFSGLDELPEGESAFVIANHAFFGDFFLTHAVARKKGMLSYCRYFLKDSIKYIPVFGWGMYFCNMIFLKRDWQRDNRRLAGAIGLYLECELPIWLVSHVEGHRMNPSKRLESQKYAKAHGLPVLENVLLPRCKGFVSTIAALRGSHVKYVYDITVAYHHRVRGFLGTPSLGEVLSGGLDDYQFHAHVERIPISQLPLDEPNLNKWLYDLYVEKDRLLAKIKAAFEAKDKRT</sequence>
<evidence type="ECO:0000256" key="3">
    <source>
        <dbReference type="ARBA" id="ARBA00023315"/>
    </source>
</evidence>
<comment type="caution">
    <text evidence="6">The sequence shown here is derived from an EMBL/GenBank/DDBJ whole genome shotgun (WGS) entry which is preliminary data.</text>
</comment>
<keyword evidence="3" id="KW-0012">Acyltransferase</keyword>
<comment type="similarity">
    <text evidence="1">Belongs to the 1-acyl-sn-glycerol-3-phosphate acyltransferase family.</text>
</comment>
<keyword evidence="2" id="KW-0808">Transferase</keyword>
<dbReference type="CDD" id="cd07990">
    <property type="entry name" value="LPLAT_LCLAT1-like"/>
    <property type="match status" value="1"/>
</dbReference>
<dbReference type="STRING" id="1246581.A0A2H9TQ34"/>
<name>A0A2H9TQ34_9FUNG</name>
<proteinExistence type="inferred from homology"/>
<evidence type="ECO:0000256" key="4">
    <source>
        <dbReference type="SAM" id="Phobius"/>
    </source>
</evidence>
<evidence type="ECO:0000313" key="7">
    <source>
        <dbReference type="Proteomes" id="UP000240830"/>
    </source>
</evidence>
<dbReference type="InterPro" id="IPR002123">
    <property type="entry name" value="Plipid/glycerol_acylTrfase"/>
</dbReference>
<keyword evidence="7" id="KW-1185">Reference proteome</keyword>
<dbReference type="SUPFAM" id="SSF69593">
    <property type="entry name" value="Glycerol-3-phosphate (1)-acyltransferase"/>
    <property type="match status" value="1"/>
</dbReference>
<dbReference type="AlphaFoldDB" id="A0A2H9TQ34"/>
<keyword evidence="4" id="KW-0812">Transmembrane</keyword>
<gene>
    <name evidence="6" type="ORF">PSACC_00351</name>
</gene>
<dbReference type="PANTHER" id="PTHR10983:SF24">
    <property type="entry name" value="1-ACYLGLYCEROL-3-PHOSPHATE O-ACYLTRANSFERASE 3, ISOFORM E-RELATED"/>
    <property type="match status" value="1"/>
</dbReference>
<dbReference type="EMBL" id="MTSL01000037">
    <property type="protein sequence ID" value="PJF19842.1"/>
    <property type="molecule type" value="Genomic_DNA"/>
</dbReference>
<keyword evidence="4" id="KW-1133">Transmembrane helix</keyword>
<reference evidence="6 7" key="1">
    <citation type="submission" date="2016-10" db="EMBL/GenBank/DDBJ databases">
        <title>The genome of Paramicrosporidium saccamoebae is the missing link in understanding Cryptomycota and Microsporidia evolution.</title>
        <authorList>
            <person name="Quandt C.A."/>
            <person name="Beaudet D."/>
            <person name="Corsaro D."/>
            <person name="Michel R."/>
            <person name="Corradi N."/>
            <person name="James T."/>
        </authorList>
    </citation>
    <scope>NUCLEOTIDE SEQUENCE [LARGE SCALE GENOMIC DNA]</scope>
    <source>
        <strain evidence="6 7">KSL3</strain>
    </source>
</reference>
<dbReference type="GO" id="GO:0003841">
    <property type="term" value="F:1-acylglycerol-3-phosphate O-acyltransferase activity"/>
    <property type="evidence" value="ECO:0007669"/>
    <property type="project" value="TreeGrafter"/>
</dbReference>
<dbReference type="PANTHER" id="PTHR10983">
    <property type="entry name" value="1-ACYLGLYCEROL-3-PHOSPHATE ACYLTRANSFERASE-RELATED"/>
    <property type="match status" value="1"/>
</dbReference>